<dbReference type="EMBL" id="CP036274">
    <property type="protein sequence ID" value="QDU25848.1"/>
    <property type="molecule type" value="Genomic_DNA"/>
</dbReference>
<dbReference type="Proteomes" id="UP000315017">
    <property type="component" value="Chromosome"/>
</dbReference>
<organism evidence="2 3">
    <name type="scientific">Anatilimnocola aggregata</name>
    <dbReference type="NCBI Taxonomy" id="2528021"/>
    <lineage>
        <taxon>Bacteria</taxon>
        <taxon>Pseudomonadati</taxon>
        <taxon>Planctomycetota</taxon>
        <taxon>Planctomycetia</taxon>
        <taxon>Pirellulales</taxon>
        <taxon>Pirellulaceae</taxon>
        <taxon>Anatilimnocola</taxon>
    </lineage>
</organism>
<protein>
    <submittedName>
        <fullName evidence="2">Uncharacterized protein</fullName>
    </submittedName>
</protein>
<reference evidence="2 3" key="1">
    <citation type="submission" date="2019-02" db="EMBL/GenBank/DDBJ databases">
        <title>Deep-cultivation of Planctomycetes and their phenomic and genomic characterization uncovers novel biology.</title>
        <authorList>
            <person name="Wiegand S."/>
            <person name="Jogler M."/>
            <person name="Boedeker C."/>
            <person name="Pinto D."/>
            <person name="Vollmers J."/>
            <person name="Rivas-Marin E."/>
            <person name="Kohn T."/>
            <person name="Peeters S.H."/>
            <person name="Heuer A."/>
            <person name="Rast P."/>
            <person name="Oberbeckmann S."/>
            <person name="Bunk B."/>
            <person name="Jeske O."/>
            <person name="Meyerdierks A."/>
            <person name="Storesund J.E."/>
            <person name="Kallscheuer N."/>
            <person name="Luecker S."/>
            <person name="Lage O.M."/>
            <person name="Pohl T."/>
            <person name="Merkel B.J."/>
            <person name="Hornburger P."/>
            <person name="Mueller R.-W."/>
            <person name="Bruemmer F."/>
            <person name="Labrenz M."/>
            <person name="Spormann A.M."/>
            <person name="Op den Camp H."/>
            <person name="Overmann J."/>
            <person name="Amann R."/>
            <person name="Jetten M.S.M."/>
            <person name="Mascher T."/>
            <person name="Medema M.H."/>
            <person name="Devos D.P."/>
            <person name="Kaster A.-K."/>
            <person name="Ovreas L."/>
            <person name="Rohde M."/>
            <person name="Galperin M.Y."/>
            <person name="Jogler C."/>
        </authorList>
    </citation>
    <scope>NUCLEOTIDE SEQUENCE [LARGE SCALE GENOMIC DNA]</scope>
    <source>
        <strain evidence="2 3">ETA_A8</strain>
    </source>
</reference>
<dbReference type="RefSeq" id="WP_145085462.1">
    <property type="nucleotide sequence ID" value="NZ_CP036274.1"/>
</dbReference>
<accession>A0A517Y6I8</accession>
<keyword evidence="3" id="KW-1185">Reference proteome</keyword>
<evidence type="ECO:0000313" key="3">
    <source>
        <dbReference type="Proteomes" id="UP000315017"/>
    </source>
</evidence>
<dbReference type="AlphaFoldDB" id="A0A517Y6I8"/>
<sequence>MDRTRKATREGNEITLQHMSPKEAFLIEELVEDNLTQLLASVEQLKETPEGSTELQRRTKAFGECQRSEGETSRQFYDKLRRWLDQDIPQTKSPLHPPRQVE</sequence>
<evidence type="ECO:0000313" key="2">
    <source>
        <dbReference type="EMBL" id="QDU25848.1"/>
    </source>
</evidence>
<feature type="region of interest" description="Disordered" evidence="1">
    <location>
        <begin position="49"/>
        <end position="73"/>
    </location>
</feature>
<dbReference type="KEGG" id="aagg:ETAA8_09200"/>
<evidence type="ECO:0000256" key="1">
    <source>
        <dbReference type="SAM" id="MobiDB-lite"/>
    </source>
</evidence>
<proteinExistence type="predicted"/>
<name>A0A517Y6I8_9BACT</name>
<gene>
    <name evidence="2" type="ORF">ETAA8_09200</name>
</gene>